<dbReference type="RefSeq" id="WP_011848704.1">
    <property type="nucleotide sequence ID" value="NC_009073.1"/>
</dbReference>
<dbReference type="Proteomes" id="UP000001431">
    <property type="component" value="Chromosome"/>
</dbReference>
<dbReference type="KEGG" id="pcl:Pcal_0007"/>
<dbReference type="HOGENOM" id="CLU_2730566_0_0_2"/>
<dbReference type="EMBL" id="CP000561">
    <property type="protein sequence ID" value="ABO07447.1"/>
    <property type="molecule type" value="Genomic_DNA"/>
</dbReference>
<evidence type="ECO:0000313" key="2">
    <source>
        <dbReference type="Proteomes" id="UP000001431"/>
    </source>
</evidence>
<organism evidence="1 2">
    <name type="scientific">Pyrobaculum calidifontis (strain DSM 21063 / JCM 11548 / VA1)</name>
    <dbReference type="NCBI Taxonomy" id="410359"/>
    <lineage>
        <taxon>Archaea</taxon>
        <taxon>Thermoproteota</taxon>
        <taxon>Thermoprotei</taxon>
        <taxon>Thermoproteales</taxon>
        <taxon>Thermoproteaceae</taxon>
        <taxon>Pyrobaculum</taxon>
    </lineage>
</organism>
<proteinExistence type="predicted"/>
<accession>A3MS30</accession>
<dbReference type="AlphaFoldDB" id="A3MS30"/>
<sequence length="71" mass="7936">MKGLCVVAWGNSRYVVDCSPSFLLSLATKIAEAESASYIDVYRRILHSLNAEYDKARIAVEDILSEKVENI</sequence>
<dbReference type="eggNOG" id="arCOG05451">
    <property type="taxonomic scope" value="Archaea"/>
</dbReference>
<dbReference type="STRING" id="410359.Pcal_0007"/>
<reference evidence="1" key="1">
    <citation type="submission" date="2007-02" db="EMBL/GenBank/DDBJ databases">
        <title>Complete sequence of Pyrobaculum calidifontis JCM 11548.</title>
        <authorList>
            <consortium name="US DOE Joint Genome Institute"/>
            <person name="Copeland A."/>
            <person name="Lucas S."/>
            <person name="Lapidus A."/>
            <person name="Barry K."/>
            <person name="Glavina del Rio T."/>
            <person name="Dalin E."/>
            <person name="Tice H."/>
            <person name="Pitluck S."/>
            <person name="Chain P."/>
            <person name="Malfatti S."/>
            <person name="Shin M."/>
            <person name="Vergez L."/>
            <person name="Schmutz J."/>
            <person name="Larimer F."/>
            <person name="Land M."/>
            <person name="Hauser L."/>
            <person name="Kyrpides N."/>
            <person name="Mikhailova N."/>
            <person name="Cozen A.E."/>
            <person name="Fitz-Gibbon S.T."/>
            <person name="House C.H."/>
            <person name="Saltikov C."/>
            <person name="Lowe T.M."/>
            <person name="Richardson P."/>
        </authorList>
    </citation>
    <scope>NUCLEOTIDE SEQUENCE [LARGE SCALE GENOMIC DNA]</scope>
    <source>
        <strain evidence="1">JCM 11548</strain>
    </source>
</reference>
<evidence type="ECO:0000313" key="1">
    <source>
        <dbReference type="EMBL" id="ABO07447.1"/>
    </source>
</evidence>
<protein>
    <submittedName>
        <fullName evidence="1">Uncharacterized protein</fullName>
    </submittedName>
</protein>
<gene>
    <name evidence="1" type="ordered locus">Pcal_0007</name>
</gene>
<name>A3MS30_PYRCJ</name>
<keyword evidence="2" id="KW-1185">Reference proteome</keyword>
<dbReference type="GeneID" id="4910215"/>